<proteinExistence type="predicted"/>
<name>A0A9P0FIV5_BRAAE</name>
<dbReference type="Proteomes" id="UP001154078">
    <property type="component" value="Chromosome 4"/>
</dbReference>
<evidence type="ECO:0000256" key="1">
    <source>
        <dbReference type="SAM" id="SignalP"/>
    </source>
</evidence>
<feature type="chain" id="PRO_5040441064" evidence="1">
    <location>
        <begin position="20"/>
        <end position="106"/>
    </location>
</feature>
<sequence length="106" mass="11384">MNSGYVLIFLMSLLLLSESVFVCGPNICHGVKCQVTECKEGETMLKGGWCKCCPVCNKILKEGEQCPQPSPFIGGPPPTIYCDEGLICTDGKCVAVPTQAPQSIKE</sequence>
<dbReference type="InterPro" id="IPR053741">
    <property type="entry name" value="Ser_Fungal_Prot_Inhib_sf"/>
</dbReference>
<dbReference type="OrthoDB" id="6728452at2759"/>
<dbReference type="AlphaFoldDB" id="A0A9P0FIV5"/>
<evidence type="ECO:0000313" key="3">
    <source>
        <dbReference type="Proteomes" id="UP001154078"/>
    </source>
</evidence>
<dbReference type="Gene3D" id="2.10.80.20">
    <property type="match status" value="1"/>
</dbReference>
<gene>
    <name evidence="2" type="ORF">MELIAE_LOCUS7272</name>
</gene>
<accession>A0A9P0FIV5</accession>
<evidence type="ECO:0000313" key="2">
    <source>
        <dbReference type="EMBL" id="CAH0556079.1"/>
    </source>
</evidence>
<dbReference type="EMBL" id="OV121135">
    <property type="protein sequence ID" value="CAH0556079.1"/>
    <property type="molecule type" value="Genomic_DNA"/>
</dbReference>
<reference evidence="2" key="1">
    <citation type="submission" date="2021-12" db="EMBL/GenBank/DDBJ databases">
        <authorList>
            <person name="King R."/>
        </authorList>
    </citation>
    <scope>NUCLEOTIDE SEQUENCE</scope>
</reference>
<keyword evidence="3" id="KW-1185">Reference proteome</keyword>
<organism evidence="2 3">
    <name type="scientific">Brassicogethes aeneus</name>
    <name type="common">Rape pollen beetle</name>
    <name type="synonym">Meligethes aeneus</name>
    <dbReference type="NCBI Taxonomy" id="1431903"/>
    <lineage>
        <taxon>Eukaryota</taxon>
        <taxon>Metazoa</taxon>
        <taxon>Ecdysozoa</taxon>
        <taxon>Arthropoda</taxon>
        <taxon>Hexapoda</taxon>
        <taxon>Insecta</taxon>
        <taxon>Pterygota</taxon>
        <taxon>Neoptera</taxon>
        <taxon>Endopterygota</taxon>
        <taxon>Coleoptera</taxon>
        <taxon>Polyphaga</taxon>
        <taxon>Cucujiformia</taxon>
        <taxon>Nitidulidae</taxon>
        <taxon>Meligethinae</taxon>
        <taxon>Brassicogethes</taxon>
    </lineage>
</organism>
<feature type="signal peptide" evidence="1">
    <location>
        <begin position="1"/>
        <end position="19"/>
    </location>
</feature>
<keyword evidence="1" id="KW-0732">Signal</keyword>
<protein>
    <submittedName>
        <fullName evidence="2">Uncharacterized protein</fullName>
    </submittedName>
</protein>